<reference evidence="3" key="2">
    <citation type="submission" date="2023-05" db="EMBL/GenBank/DDBJ databases">
        <authorList>
            <consortium name="Lawrence Berkeley National Laboratory"/>
            <person name="Steindorff A."/>
            <person name="Hensen N."/>
            <person name="Bonometti L."/>
            <person name="Westerberg I."/>
            <person name="Brannstrom I.O."/>
            <person name="Guillou S."/>
            <person name="Cros-Aarteil S."/>
            <person name="Calhoun S."/>
            <person name="Haridas S."/>
            <person name="Kuo A."/>
            <person name="Mondo S."/>
            <person name="Pangilinan J."/>
            <person name="Riley R."/>
            <person name="Labutti K."/>
            <person name="Andreopoulos B."/>
            <person name="Lipzen A."/>
            <person name="Chen C."/>
            <person name="Yanf M."/>
            <person name="Daum C."/>
            <person name="Ng V."/>
            <person name="Clum A."/>
            <person name="Ohm R."/>
            <person name="Martin F."/>
            <person name="Silar P."/>
            <person name="Natvig D."/>
            <person name="Lalanne C."/>
            <person name="Gautier V."/>
            <person name="Ament-Velasquez S.L."/>
            <person name="Kruys A."/>
            <person name="Hutchinson M.I."/>
            <person name="Powell A.J."/>
            <person name="Barry K."/>
            <person name="Miller A.N."/>
            <person name="Grigoriev I.V."/>
            <person name="Debuchy R."/>
            <person name="Gladieux P."/>
            <person name="Thoren M.H."/>
            <person name="Johannesson H."/>
        </authorList>
    </citation>
    <scope>NUCLEOTIDE SEQUENCE</scope>
    <source>
        <strain evidence="3">CBS 532.94</strain>
    </source>
</reference>
<feature type="compositionally biased region" description="Low complexity" evidence="1">
    <location>
        <begin position="184"/>
        <end position="200"/>
    </location>
</feature>
<accession>A0AAN7CDK3</accession>
<feature type="transmembrane region" description="Helical" evidence="2">
    <location>
        <begin position="324"/>
        <end position="341"/>
    </location>
</feature>
<name>A0AAN7CDK3_9PEZI</name>
<reference evidence="3" key="1">
    <citation type="journal article" date="2023" name="Mol. Phylogenet. Evol.">
        <title>Genome-scale phylogeny and comparative genomics of the fungal order Sordariales.</title>
        <authorList>
            <person name="Hensen N."/>
            <person name="Bonometti L."/>
            <person name="Westerberg I."/>
            <person name="Brannstrom I.O."/>
            <person name="Guillou S."/>
            <person name="Cros-Aarteil S."/>
            <person name="Calhoun S."/>
            <person name="Haridas S."/>
            <person name="Kuo A."/>
            <person name="Mondo S."/>
            <person name="Pangilinan J."/>
            <person name="Riley R."/>
            <person name="LaButti K."/>
            <person name="Andreopoulos B."/>
            <person name="Lipzen A."/>
            <person name="Chen C."/>
            <person name="Yan M."/>
            <person name="Daum C."/>
            <person name="Ng V."/>
            <person name="Clum A."/>
            <person name="Steindorff A."/>
            <person name="Ohm R.A."/>
            <person name="Martin F."/>
            <person name="Silar P."/>
            <person name="Natvig D.O."/>
            <person name="Lalanne C."/>
            <person name="Gautier V."/>
            <person name="Ament-Velasquez S.L."/>
            <person name="Kruys A."/>
            <person name="Hutchinson M.I."/>
            <person name="Powell A.J."/>
            <person name="Barry K."/>
            <person name="Miller A.N."/>
            <person name="Grigoriev I.V."/>
            <person name="Debuchy R."/>
            <person name="Gladieux P."/>
            <person name="Hiltunen Thoren M."/>
            <person name="Johannesson H."/>
        </authorList>
    </citation>
    <scope>NUCLEOTIDE SEQUENCE</scope>
    <source>
        <strain evidence="3">CBS 532.94</strain>
    </source>
</reference>
<organism evidence="3 4">
    <name type="scientific">Achaetomium macrosporum</name>
    <dbReference type="NCBI Taxonomy" id="79813"/>
    <lineage>
        <taxon>Eukaryota</taxon>
        <taxon>Fungi</taxon>
        <taxon>Dikarya</taxon>
        <taxon>Ascomycota</taxon>
        <taxon>Pezizomycotina</taxon>
        <taxon>Sordariomycetes</taxon>
        <taxon>Sordariomycetidae</taxon>
        <taxon>Sordariales</taxon>
        <taxon>Chaetomiaceae</taxon>
        <taxon>Achaetomium</taxon>
    </lineage>
</organism>
<sequence length="343" mass="35324">MDIKGENSKADKATLIEDIVLDQASQANNINHENDGHGVGGLMKKYIIANTLFMLFFILTCLALHITIDNMGVSAADTSVTQPIEPTQVTARGLAVDGAIVSDSACTVTSGTTYPTPSAGYVTDAVSEINGTLIVVVSSAPTPMDDSSCAPAQTVTVTVTASGSSMASYDAMSVGGAPPQSSDSTTNTTASVESTTSTDTTTTDVTVTMETTLSAATMTSTEYVTLTVGTITTYYVTADETTTSSEEEIVTVPFNPTGIDTAGTTWTYYVGSGTGTGASGTWVIVTPSANGSFTYTKPTHTSVTSVITSDASGKGRDRDRAVKSAFYCIVMTAAMASWFGIAA</sequence>
<evidence type="ECO:0000313" key="3">
    <source>
        <dbReference type="EMBL" id="KAK4240000.1"/>
    </source>
</evidence>
<dbReference type="EMBL" id="MU860050">
    <property type="protein sequence ID" value="KAK4240000.1"/>
    <property type="molecule type" value="Genomic_DNA"/>
</dbReference>
<keyword evidence="2" id="KW-0472">Membrane</keyword>
<gene>
    <name evidence="3" type="ORF">C8A03DRAFT_31930</name>
</gene>
<evidence type="ECO:0000256" key="2">
    <source>
        <dbReference type="SAM" id="Phobius"/>
    </source>
</evidence>
<feature type="transmembrane region" description="Helical" evidence="2">
    <location>
        <begin position="46"/>
        <end position="66"/>
    </location>
</feature>
<evidence type="ECO:0000313" key="4">
    <source>
        <dbReference type="Proteomes" id="UP001303760"/>
    </source>
</evidence>
<evidence type="ECO:0000256" key="1">
    <source>
        <dbReference type="SAM" id="MobiDB-lite"/>
    </source>
</evidence>
<comment type="caution">
    <text evidence="3">The sequence shown here is derived from an EMBL/GenBank/DDBJ whole genome shotgun (WGS) entry which is preliminary data.</text>
</comment>
<proteinExistence type="predicted"/>
<keyword evidence="4" id="KW-1185">Reference proteome</keyword>
<protein>
    <submittedName>
        <fullName evidence="3">Uncharacterized protein</fullName>
    </submittedName>
</protein>
<dbReference type="AlphaFoldDB" id="A0AAN7CDK3"/>
<keyword evidence="2" id="KW-1133">Transmembrane helix</keyword>
<feature type="region of interest" description="Disordered" evidence="1">
    <location>
        <begin position="170"/>
        <end position="200"/>
    </location>
</feature>
<keyword evidence="2" id="KW-0812">Transmembrane</keyword>
<dbReference type="Proteomes" id="UP001303760">
    <property type="component" value="Unassembled WGS sequence"/>
</dbReference>